<accession>A0A2U2D338</accession>
<proteinExistence type="predicted"/>
<dbReference type="NCBIfam" id="NF033832">
    <property type="entry name" value="sce7726_fam"/>
    <property type="match status" value="1"/>
</dbReference>
<dbReference type="RefSeq" id="WP_109521957.1">
    <property type="nucleotide sequence ID" value="NZ_QFAW01000037.1"/>
</dbReference>
<dbReference type="AlphaFoldDB" id="A0A2U2D338"/>
<evidence type="ECO:0008006" key="3">
    <source>
        <dbReference type="Google" id="ProtNLM"/>
    </source>
</evidence>
<name>A0A2U2D338_9PSED</name>
<gene>
    <name evidence="1" type="ORF">C9I49_22225</name>
</gene>
<evidence type="ECO:0000313" key="2">
    <source>
        <dbReference type="Proteomes" id="UP000245056"/>
    </source>
</evidence>
<organism evidence="1 2">
    <name type="scientific">Pseudomonas prosekii</name>
    <dbReference type="NCBI Taxonomy" id="1148509"/>
    <lineage>
        <taxon>Bacteria</taxon>
        <taxon>Pseudomonadati</taxon>
        <taxon>Pseudomonadota</taxon>
        <taxon>Gammaproteobacteria</taxon>
        <taxon>Pseudomonadales</taxon>
        <taxon>Pseudomonadaceae</taxon>
        <taxon>Pseudomonas</taxon>
    </lineage>
</organism>
<comment type="caution">
    <text evidence="1">The sequence shown here is derived from an EMBL/GenBank/DDBJ whole genome shotgun (WGS) entry which is preliminary data.</text>
</comment>
<protein>
    <recommendedName>
        <fullName evidence="3">Sce7726 family protein</fullName>
    </recommendedName>
</protein>
<dbReference type="Proteomes" id="UP000245056">
    <property type="component" value="Unassembled WGS sequence"/>
</dbReference>
<sequence>MREAEIKRALALHLNNLPENLPGSFLEEVELSGGEIRADLVHVMDMHCYEIKSEADTLKRLIGQGARYARVFDRVTLVTAERHLKKALPILPSWWGILVLPDETTDKFKQIRSAKPNKRHEPDVLATLLKRDEALHLLDKLGQLRGWKSKSLYQIQAHIAQILSLDELRQHVREYLLKRVGLSQSIHCQEELIVELENLTTDLSPADLYEKARTLSI</sequence>
<dbReference type="InterPro" id="IPR047729">
    <property type="entry name" value="Sce7726-like"/>
</dbReference>
<dbReference type="EMBL" id="QFAW01000037">
    <property type="protein sequence ID" value="PWE41118.1"/>
    <property type="molecule type" value="Genomic_DNA"/>
</dbReference>
<reference evidence="1 2" key="1">
    <citation type="submission" date="2018-05" db="EMBL/GenBank/DDBJ databases">
        <title>Genome sequences of two Antarctic strains of Pseudomonas prosekii: insights into adaptation to extreme conditions.</title>
        <authorList>
            <person name="Snopkova K."/>
            <person name="Dufkova K."/>
            <person name="Cejkova D."/>
            <person name="Sedlacek I."/>
            <person name="Smajs D."/>
        </authorList>
    </citation>
    <scope>NUCLEOTIDE SEQUENCE [LARGE SCALE GENOMIC DNA]</scope>
    <source>
        <strain evidence="1 2">P2673</strain>
    </source>
</reference>
<evidence type="ECO:0000313" key="1">
    <source>
        <dbReference type="EMBL" id="PWE41118.1"/>
    </source>
</evidence>
<dbReference type="OrthoDB" id="5020258at2"/>